<dbReference type="RefSeq" id="WP_223246010.1">
    <property type="nucleotide sequence ID" value="NZ_BJJW01000032.1"/>
</dbReference>
<dbReference type="AlphaFoldDB" id="A0A5A5U473"/>
<protein>
    <submittedName>
        <fullName evidence="1">Uncharacterized protein</fullName>
    </submittedName>
</protein>
<proteinExistence type="predicted"/>
<evidence type="ECO:0000313" key="1">
    <source>
        <dbReference type="EMBL" id="GDZ84755.1"/>
    </source>
</evidence>
<comment type="caution">
    <text evidence="1">The sequence shown here is derived from an EMBL/GenBank/DDBJ whole genome shotgun (WGS) entry which is preliminary data.</text>
</comment>
<gene>
    <name evidence="1" type="ORF">LCIT_19970</name>
</gene>
<organism evidence="1 2">
    <name type="scientific">Leuconostoc citreum</name>
    <dbReference type="NCBI Taxonomy" id="33964"/>
    <lineage>
        <taxon>Bacteria</taxon>
        <taxon>Bacillati</taxon>
        <taxon>Bacillota</taxon>
        <taxon>Bacilli</taxon>
        <taxon>Lactobacillales</taxon>
        <taxon>Lactobacillaceae</taxon>
        <taxon>Leuconostoc</taxon>
    </lineage>
</organism>
<name>A0A5A5U473_LEUCI</name>
<dbReference type="Proteomes" id="UP000323274">
    <property type="component" value="Unassembled WGS sequence"/>
</dbReference>
<sequence length="71" mass="8206">MHKRYMFAKKINEGIRSFIIGTRKAVNSVVNAIFNTVETESSKEKTEIKDIYSEMHKPKGLLQVVPPKFNH</sequence>
<accession>A0A5A5U473</accession>
<dbReference type="EMBL" id="BJJW01000032">
    <property type="protein sequence ID" value="GDZ84755.1"/>
    <property type="molecule type" value="Genomic_DNA"/>
</dbReference>
<evidence type="ECO:0000313" key="2">
    <source>
        <dbReference type="Proteomes" id="UP000323274"/>
    </source>
</evidence>
<reference evidence="1 2" key="1">
    <citation type="submission" date="2019-04" db="EMBL/GenBank/DDBJ databases">
        <title>A pseudo-fructophilic Leuconostoc citreum strain F192-5 isolated from peel of satsuma mandarin: the first report for isolation and characterization of strain-dependent fructophilic-like characteristics.</title>
        <authorList>
            <person name="Maeno S."/>
            <person name="Tanizawa Y."/>
            <person name="Kajikawa A."/>
            <person name="Kanesaki Y."/>
            <person name="Kubota E."/>
            <person name="Arita M."/>
            <person name="Leon D."/>
            <person name="Endo A."/>
        </authorList>
    </citation>
    <scope>NUCLEOTIDE SEQUENCE [LARGE SCALE GENOMIC DNA]</scope>
    <source>
        <strain evidence="1 2">F192-5</strain>
    </source>
</reference>